<evidence type="ECO:0000256" key="1">
    <source>
        <dbReference type="PROSITE-ProRule" id="PRU00266"/>
    </source>
</evidence>
<evidence type="ECO:0000313" key="5">
    <source>
        <dbReference type="Proteomes" id="UP001367676"/>
    </source>
</evidence>
<organism evidence="4 5">
    <name type="scientific">Parthenolecanium corni</name>
    <dbReference type="NCBI Taxonomy" id="536013"/>
    <lineage>
        <taxon>Eukaryota</taxon>
        <taxon>Metazoa</taxon>
        <taxon>Ecdysozoa</taxon>
        <taxon>Arthropoda</taxon>
        <taxon>Hexapoda</taxon>
        <taxon>Insecta</taxon>
        <taxon>Pterygota</taxon>
        <taxon>Neoptera</taxon>
        <taxon>Paraneoptera</taxon>
        <taxon>Hemiptera</taxon>
        <taxon>Sternorrhyncha</taxon>
        <taxon>Coccoidea</taxon>
        <taxon>Coccidae</taxon>
        <taxon>Parthenolecanium</taxon>
    </lineage>
</organism>
<evidence type="ECO:0000259" key="3">
    <source>
        <dbReference type="PROSITE" id="PS50137"/>
    </source>
</evidence>
<dbReference type="GO" id="GO:0010468">
    <property type="term" value="P:regulation of gene expression"/>
    <property type="evidence" value="ECO:0007669"/>
    <property type="project" value="UniProtKB-ARBA"/>
</dbReference>
<name>A0AAN9TWE0_9HEMI</name>
<feature type="domain" description="DRBM" evidence="3">
    <location>
        <begin position="283"/>
        <end position="318"/>
    </location>
</feature>
<evidence type="ECO:0000256" key="2">
    <source>
        <dbReference type="SAM" id="MobiDB-lite"/>
    </source>
</evidence>
<comment type="caution">
    <text evidence="4">The sequence shown here is derived from an EMBL/GenBank/DDBJ whole genome shotgun (WGS) entry which is preliminary data.</text>
</comment>
<dbReference type="PROSITE" id="PS50137">
    <property type="entry name" value="DS_RBD"/>
    <property type="match status" value="1"/>
</dbReference>
<feature type="compositionally biased region" description="Polar residues" evidence="2">
    <location>
        <begin position="152"/>
        <end position="166"/>
    </location>
</feature>
<feature type="compositionally biased region" description="Basic residues" evidence="2">
    <location>
        <begin position="169"/>
        <end position="183"/>
    </location>
</feature>
<reference evidence="4 5" key="1">
    <citation type="submission" date="2024-03" db="EMBL/GenBank/DDBJ databases">
        <title>Adaptation during the transition from Ophiocordyceps entomopathogen to insect associate is accompanied by gene loss and intensified selection.</title>
        <authorList>
            <person name="Ward C.M."/>
            <person name="Onetto C.A."/>
            <person name="Borneman A.R."/>
        </authorList>
    </citation>
    <scope>NUCLEOTIDE SEQUENCE [LARGE SCALE GENOMIC DNA]</scope>
    <source>
        <strain evidence="4">AWRI1</strain>
        <tissue evidence="4">Single Adult Female</tissue>
    </source>
</reference>
<gene>
    <name evidence="4" type="ORF">V9T40_004444</name>
</gene>
<dbReference type="Gene3D" id="3.30.160.20">
    <property type="match status" value="1"/>
</dbReference>
<keyword evidence="1" id="KW-0694">RNA-binding</keyword>
<dbReference type="EMBL" id="JBBCAQ010000004">
    <property type="protein sequence ID" value="KAK7604171.1"/>
    <property type="molecule type" value="Genomic_DNA"/>
</dbReference>
<dbReference type="InterPro" id="IPR014720">
    <property type="entry name" value="dsRBD_dom"/>
</dbReference>
<dbReference type="AlphaFoldDB" id="A0AAN9TWE0"/>
<protein>
    <recommendedName>
        <fullName evidence="3">DRBM domain-containing protein</fullName>
    </recommendedName>
</protein>
<dbReference type="Pfam" id="PF00035">
    <property type="entry name" value="dsrm"/>
    <property type="match status" value="1"/>
</dbReference>
<sequence length="320" mass="35744">MLSLIQNFEDNLSATSIENCESEPFESSSDNSYSEIMTQYVETLSLQCRSECLSFDPSDDLVEPQWDNTETILPQSLKRTFSCADGAENEDFSMETEYRSKEGISVGNTNGEIMSLTDYFDPYYHMRNPSSQSSMSSTSSDAENIKPHENLSETINGDQAKPQPNTSKSKSKNRSKKESKRAKLSTVSTSYVLDSYFDPFFKLKPPIPSCVDRNISRTCVANPKVNEFRAESDAIKADKTSTPENEAPKVEKIKSPFAVLQEKSIKNLKLIPRCTIDRDGEGFKCKLVLDSYSSEGTGQSKKLAKINAAVALLNQLEERS</sequence>
<dbReference type="Proteomes" id="UP001367676">
    <property type="component" value="Unassembled WGS sequence"/>
</dbReference>
<dbReference type="SMART" id="SM00358">
    <property type="entry name" value="DSRM"/>
    <property type="match status" value="1"/>
</dbReference>
<proteinExistence type="predicted"/>
<feature type="region of interest" description="Disordered" evidence="2">
    <location>
        <begin position="150"/>
        <end position="183"/>
    </location>
</feature>
<accession>A0AAN9TWE0</accession>
<dbReference type="GO" id="GO:0003723">
    <property type="term" value="F:RNA binding"/>
    <property type="evidence" value="ECO:0007669"/>
    <property type="project" value="UniProtKB-UniRule"/>
</dbReference>
<dbReference type="SUPFAM" id="SSF54768">
    <property type="entry name" value="dsRNA-binding domain-like"/>
    <property type="match status" value="1"/>
</dbReference>
<keyword evidence="5" id="KW-1185">Reference proteome</keyword>
<evidence type="ECO:0000313" key="4">
    <source>
        <dbReference type="EMBL" id="KAK7604171.1"/>
    </source>
</evidence>